<dbReference type="NCBIfam" id="TIGR01446">
    <property type="entry name" value="DnaD_dom"/>
    <property type="match status" value="1"/>
</dbReference>
<dbReference type="SUPFAM" id="SSF46785">
    <property type="entry name" value="Winged helix' DNA-binding domain"/>
    <property type="match status" value="1"/>
</dbReference>
<protein>
    <submittedName>
        <fullName evidence="5">DNA replication protein DnaD</fullName>
    </submittedName>
</protein>
<dbReference type="InterPro" id="IPR036388">
    <property type="entry name" value="WH-like_DNA-bd_sf"/>
</dbReference>
<gene>
    <name evidence="5" type="ORF">CR203_09370</name>
</gene>
<organism evidence="5 6">
    <name type="scientific">Salipaludibacillus neizhouensis</name>
    <dbReference type="NCBI Taxonomy" id="885475"/>
    <lineage>
        <taxon>Bacteria</taxon>
        <taxon>Bacillati</taxon>
        <taxon>Bacillota</taxon>
        <taxon>Bacilli</taxon>
        <taxon>Bacillales</taxon>
        <taxon>Bacillaceae</taxon>
    </lineage>
</organism>
<dbReference type="InterPro" id="IPR006343">
    <property type="entry name" value="DnaB/C_C"/>
</dbReference>
<feature type="domain" description="DnaD N-terminal" evidence="4">
    <location>
        <begin position="17"/>
        <end position="117"/>
    </location>
</feature>
<evidence type="ECO:0000313" key="5">
    <source>
        <dbReference type="EMBL" id="RKL67549.1"/>
    </source>
</evidence>
<dbReference type="Proteomes" id="UP000281498">
    <property type="component" value="Unassembled WGS sequence"/>
</dbReference>
<feature type="domain" description="DnaB/C C-terminal" evidence="3">
    <location>
        <begin position="132"/>
        <end position="204"/>
    </location>
</feature>
<dbReference type="Pfam" id="PF21984">
    <property type="entry name" value="DnaD_N"/>
    <property type="match status" value="1"/>
</dbReference>
<dbReference type="InterPro" id="IPR034829">
    <property type="entry name" value="DnaD-like_sf"/>
</dbReference>
<dbReference type="InterPro" id="IPR036390">
    <property type="entry name" value="WH_DNA-bd_sf"/>
</dbReference>
<reference evidence="5 6" key="1">
    <citation type="submission" date="2017-10" db="EMBL/GenBank/DDBJ databases">
        <title>Bacillus sp. nov., a halophilic bacterium isolated from a Keqin Lake.</title>
        <authorList>
            <person name="Wang H."/>
        </authorList>
    </citation>
    <scope>NUCLEOTIDE SEQUENCE [LARGE SCALE GENOMIC DNA]</scope>
    <source>
        <strain evidence="5 6">KCTC 13187</strain>
    </source>
</reference>
<dbReference type="Gene3D" id="1.10.10.10">
    <property type="entry name" value="Winged helix-like DNA-binding domain superfamily/Winged helix DNA-binding domain"/>
    <property type="match status" value="1"/>
</dbReference>
<dbReference type="OrthoDB" id="9770238at2"/>
<dbReference type="EMBL" id="PDOE01000003">
    <property type="protein sequence ID" value="RKL67549.1"/>
    <property type="molecule type" value="Genomic_DNA"/>
</dbReference>
<dbReference type="Pfam" id="PF07261">
    <property type="entry name" value="DnaB_2"/>
    <property type="match status" value="1"/>
</dbReference>
<feature type="region of interest" description="Disordered" evidence="2">
    <location>
        <begin position="201"/>
        <end position="241"/>
    </location>
</feature>
<evidence type="ECO:0000259" key="4">
    <source>
        <dbReference type="Pfam" id="PF21984"/>
    </source>
</evidence>
<dbReference type="InterPro" id="IPR053843">
    <property type="entry name" value="DnaD_N"/>
</dbReference>
<dbReference type="InterPro" id="IPR053162">
    <property type="entry name" value="DnaD"/>
</dbReference>
<feature type="compositionally biased region" description="Polar residues" evidence="2">
    <location>
        <begin position="217"/>
        <end position="226"/>
    </location>
</feature>
<keyword evidence="6" id="KW-1185">Reference proteome</keyword>
<dbReference type="PANTHER" id="PTHR37293">
    <property type="entry name" value="PHAGE REPLICATION PROTEIN-RELATED"/>
    <property type="match status" value="1"/>
</dbReference>
<dbReference type="AlphaFoldDB" id="A0A3A9K5M7"/>
<evidence type="ECO:0000259" key="3">
    <source>
        <dbReference type="Pfam" id="PF07261"/>
    </source>
</evidence>
<evidence type="ECO:0000313" key="6">
    <source>
        <dbReference type="Proteomes" id="UP000281498"/>
    </source>
</evidence>
<comment type="similarity">
    <text evidence="1">Belongs to the DnaB/DnaD family.</text>
</comment>
<sequence length="241" mass="28334">MSNELTLQLLKEKPFTISGLFFKHYKEIGLTDQQFLILMHIQQFHAEGNEFPTPNELIERMTMPEQQCTQELKVLLTNRFIEILEGKGIKGDERISEKISIDPLFEKLHLFLNNKNVKKERNDTVALEGRIFQRFEEEFARPLSPMEMEMISMWIDDDQHAPHIIEAALRESVVSSRLNFRYIDRILFDWKKNGIRTVEQAKKHGEKIRQHHDKPKSFQTAGSTNGKSKHPGYNWLEGEEN</sequence>
<dbReference type="Gene3D" id="1.10.10.630">
    <property type="entry name" value="DnaD domain-like"/>
    <property type="match status" value="1"/>
</dbReference>
<dbReference type="SUPFAM" id="SSF158499">
    <property type="entry name" value="DnaD domain-like"/>
    <property type="match status" value="1"/>
</dbReference>
<evidence type="ECO:0000256" key="2">
    <source>
        <dbReference type="SAM" id="MobiDB-lite"/>
    </source>
</evidence>
<feature type="compositionally biased region" description="Basic residues" evidence="2">
    <location>
        <begin position="204"/>
        <end position="214"/>
    </location>
</feature>
<dbReference type="RefSeq" id="WP_110935287.1">
    <property type="nucleotide sequence ID" value="NZ_KZ614146.1"/>
</dbReference>
<name>A0A3A9K5M7_9BACI</name>
<proteinExistence type="inferred from homology"/>
<dbReference type="PANTHER" id="PTHR37293:SF6">
    <property type="entry name" value="DNA REPLICATION PROTEIN DNAD"/>
    <property type="match status" value="1"/>
</dbReference>
<evidence type="ECO:0000256" key="1">
    <source>
        <dbReference type="ARBA" id="ARBA00093462"/>
    </source>
</evidence>
<comment type="caution">
    <text evidence="5">The sequence shown here is derived from an EMBL/GenBank/DDBJ whole genome shotgun (WGS) entry which is preliminary data.</text>
</comment>
<accession>A0A3A9K5M7</accession>